<accession>A0A542YMQ1</accession>
<dbReference type="Gene3D" id="3.40.50.150">
    <property type="entry name" value="Vaccinia Virus protein VP39"/>
    <property type="match status" value="1"/>
</dbReference>
<dbReference type="SUPFAM" id="SSF53335">
    <property type="entry name" value="S-adenosyl-L-methionine-dependent methyltransferases"/>
    <property type="match status" value="1"/>
</dbReference>
<evidence type="ECO:0000256" key="2">
    <source>
        <dbReference type="ARBA" id="ARBA00022679"/>
    </source>
</evidence>
<sequence>MTDYDTFAQAYAAANETSLLNAWYARPAMVELAGDVAGARVLDAGCGSGPLAASLRDGGATVSGFDLSADMVALARERLGDDVDLRVADLGEPLPYQDDAFDVAVCSLALHYLRDWVAPLTELRRVLRPGGRLVVSVPHPAAYLVNYPGRDYFAVTRYSEEFEFAGVSAVLTYWHRPLHAMTDAFTGAGFRIAVVSEPPWSPDTPVDLLPANAKERTAFVCFLFFVLEAP</sequence>
<proteinExistence type="predicted"/>
<keyword evidence="2 5" id="KW-0808">Transferase</keyword>
<dbReference type="RefSeq" id="WP_141783631.1">
    <property type="nucleotide sequence ID" value="NZ_BAAAIK010000003.1"/>
</dbReference>
<dbReference type="EMBL" id="VFOP01000001">
    <property type="protein sequence ID" value="TQL49365.1"/>
    <property type="molecule type" value="Genomic_DNA"/>
</dbReference>
<dbReference type="Proteomes" id="UP000319516">
    <property type="component" value="Unassembled WGS sequence"/>
</dbReference>
<gene>
    <name evidence="5" type="ORF">FB467_0434</name>
</gene>
<dbReference type="PANTHER" id="PTHR43464">
    <property type="entry name" value="METHYLTRANSFERASE"/>
    <property type="match status" value="1"/>
</dbReference>
<evidence type="ECO:0000256" key="1">
    <source>
        <dbReference type="ARBA" id="ARBA00022603"/>
    </source>
</evidence>
<dbReference type="CDD" id="cd02440">
    <property type="entry name" value="AdoMet_MTases"/>
    <property type="match status" value="1"/>
</dbReference>
<organism evidence="5 6">
    <name type="scientific">Ornithinicoccus hortensis</name>
    <dbReference type="NCBI Taxonomy" id="82346"/>
    <lineage>
        <taxon>Bacteria</taxon>
        <taxon>Bacillati</taxon>
        <taxon>Actinomycetota</taxon>
        <taxon>Actinomycetes</taxon>
        <taxon>Micrococcales</taxon>
        <taxon>Intrasporangiaceae</taxon>
        <taxon>Ornithinicoccus</taxon>
    </lineage>
</organism>
<dbReference type="InterPro" id="IPR013216">
    <property type="entry name" value="Methyltransf_11"/>
</dbReference>
<dbReference type="GO" id="GO:0008757">
    <property type="term" value="F:S-adenosylmethionine-dependent methyltransferase activity"/>
    <property type="evidence" value="ECO:0007669"/>
    <property type="project" value="InterPro"/>
</dbReference>
<keyword evidence="1 5" id="KW-0489">Methyltransferase</keyword>
<dbReference type="InterPro" id="IPR029063">
    <property type="entry name" value="SAM-dependent_MTases_sf"/>
</dbReference>
<comment type="caution">
    <text evidence="5">The sequence shown here is derived from an EMBL/GenBank/DDBJ whole genome shotgun (WGS) entry which is preliminary data.</text>
</comment>
<evidence type="ECO:0000259" key="4">
    <source>
        <dbReference type="Pfam" id="PF08241"/>
    </source>
</evidence>
<dbReference type="Pfam" id="PF08241">
    <property type="entry name" value="Methyltransf_11"/>
    <property type="match status" value="1"/>
</dbReference>
<dbReference type="GO" id="GO:0032259">
    <property type="term" value="P:methylation"/>
    <property type="evidence" value="ECO:0007669"/>
    <property type="project" value="UniProtKB-KW"/>
</dbReference>
<evidence type="ECO:0000256" key="3">
    <source>
        <dbReference type="ARBA" id="ARBA00022691"/>
    </source>
</evidence>
<keyword evidence="3" id="KW-0949">S-adenosyl-L-methionine</keyword>
<dbReference type="OrthoDB" id="9805171at2"/>
<protein>
    <submittedName>
        <fullName evidence="5">Methyltransferase family protein</fullName>
    </submittedName>
</protein>
<reference evidence="5 6" key="1">
    <citation type="submission" date="2019-06" db="EMBL/GenBank/DDBJ databases">
        <title>Sequencing the genomes of 1000 actinobacteria strains.</title>
        <authorList>
            <person name="Klenk H.-P."/>
        </authorList>
    </citation>
    <scope>NUCLEOTIDE SEQUENCE [LARGE SCALE GENOMIC DNA]</scope>
    <source>
        <strain evidence="5 6">DSM 12335</strain>
    </source>
</reference>
<evidence type="ECO:0000313" key="5">
    <source>
        <dbReference type="EMBL" id="TQL49365.1"/>
    </source>
</evidence>
<evidence type="ECO:0000313" key="6">
    <source>
        <dbReference type="Proteomes" id="UP000319516"/>
    </source>
</evidence>
<name>A0A542YMQ1_9MICO</name>
<dbReference type="PANTHER" id="PTHR43464:SF19">
    <property type="entry name" value="UBIQUINONE BIOSYNTHESIS O-METHYLTRANSFERASE, MITOCHONDRIAL"/>
    <property type="match status" value="1"/>
</dbReference>
<keyword evidence="6" id="KW-1185">Reference proteome</keyword>
<dbReference type="AlphaFoldDB" id="A0A542YMQ1"/>
<feature type="domain" description="Methyltransferase type 11" evidence="4">
    <location>
        <begin position="42"/>
        <end position="135"/>
    </location>
</feature>